<protein>
    <submittedName>
        <fullName evidence="3">Uncharacterized protein</fullName>
    </submittedName>
</protein>
<feature type="compositionally biased region" description="Polar residues" evidence="1">
    <location>
        <begin position="204"/>
        <end position="232"/>
    </location>
</feature>
<name>A0A1B8AJ99_FUSPO</name>
<feature type="signal peptide" evidence="2">
    <location>
        <begin position="1"/>
        <end position="25"/>
    </location>
</feature>
<evidence type="ECO:0000313" key="4">
    <source>
        <dbReference type="Proteomes" id="UP000091967"/>
    </source>
</evidence>
<dbReference type="EMBL" id="LYXU01000003">
    <property type="protein sequence ID" value="OBS20386.1"/>
    <property type="molecule type" value="Genomic_DNA"/>
</dbReference>
<dbReference type="AlphaFoldDB" id="A0A1B8AJ99"/>
<dbReference type="Proteomes" id="UP000091967">
    <property type="component" value="Unassembled WGS sequence"/>
</dbReference>
<sequence length="291" mass="31876">MLQPEVFVLFAAAQILLFAPQNWEPDRIYTRDTAQYLHRFPTPEFIGGGTDKTVSGLYSMEDLLRAILMFYSLIKRRTYFVPWLGTPPSDSNFAFVGYYDPNAEAGPPVVETRSESIDSQVNNNGDGNALDTGIAVSAEPNFDNSTISSSDEASIDSQVNNNWDGDALNTGIAVSAEPNFDDGTIGSSDEASIDSQVNNDEASIQTGNISSGTEESVPNITSSPTRALQNPLEQFHGQDDGKRPASESDGDEAKRHKTSAAEDKSWPESWAEFLDESSDMSWNDSWDGWFD</sequence>
<feature type="compositionally biased region" description="Basic and acidic residues" evidence="1">
    <location>
        <begin position="236"/>
        <end position="266"/>
    </location>
</feature>
<keyword evidence="2" id="KW-0732">Signal</keyword>
<gene>
    <name evidence="3" type="ORF">FPOA_06757</name>
</gene>
<comment type="caution">
    <text evidence="3">The sequence shown here is derived from an EMBL/GenBank/DDBJ whole genome shotgun (WGS) entry which is preliminary data.</text>
</comment>
<organism evidence="3 4">
    <name type="scientific">Fusarium poae</name>
    <dbReference type="NCBI Taxonomy" id="36050"/>
    <lineage>
        <taxon>Eukaryota</taxon>
        <taxon>Fungi</taxon>
        <taxon>Dikarya</taxon>
        <taxon>Ascomycota</taxon>
        <taxon>Pezizomycotina</taxon>
        <taxon>Sordariomycetes</taxon>
        <taxon>Hypocreomycetidae</taxon>
        <taxon>Hypocreales</taxon>
        <taxon>Nectriaceae</taxon>
        <taxon>Fusarium</taxon>
    </lineage>
</organism>
<proteinExistence type="predicted"/>
<reference evidence="3 4" key="1">
    <citation type="submission" date="2016-06" db="EMBL/GenBank/DDBJ databases">
        <title>Living apart together: crosstalk between the core and supernumerary genomes in a fungal plant pathogen.</title>
        <authorList>
            <person name="Vanheule A."/>
            <person name="Audenaert K."/>
            <person name="Warris S."/>
            <person name="Van De Geest H."/>
            <person name="Schijlen E."/>
            <person name="Hofte M."/>
            <person name="De Saeger S."/>
            <person name="Haesaert G."/>
            <person name="Waalwijk C."/>
            <person name="Van Der Lee T."/>
        </authorList>
    </citation>
    <scope>NUCLEOTIDE SEQUENCE [LARGE SCALE GENOMIC DNA]</scope>
    <source>
        <strain evidence="3 4">2516</strain>
    </source>
</reference>
<feature type="compositionally biased region" description="Polar residues" evidence="1">
    <location>
        <begin position="142"/>
        <end position="162"/>
    </location>
</feature>
<evidence type="ECO:0000256" key="2">
    <source>
        <dbReference type="SAM" id="SignalP"/>
    </source>
</evidence>
<keyword evidence="4" id="KW-1185">Reference proteome</keyword>
<evidence type="ECO:0000313" key="3">
    <source>
        <dbReference type="EMBL" id="OBS20386.1"/>
    </source>
</evidence>
<evidence type="ECO:0000256" key="1">
    <source>
        <dbReference type="SAM" id="MobiDB-lite"/>
    </source>
</evidence>
<feature type="region of interest" description="Disordered" evidence="1">
    <location>
        <begin position="140"/>
        <end position="162"/>
    </location>
</feature>
<feature type="region of interest" description="Disordered" evidence="1">
    <location>
        <begin position="204"/>
        <end position="270"/>
    </location>
</feature>
<accession>A0A1B8AJ99</accession>
<feature type="chain" id="PRO_5008602922" evidence="2">
    <location>
        <begin position="26"/>
        <end position="291"/>
    </location>
</feature>